<reference evidence="3 4" key="1">
    <citation type="submission" date="2017-02" db="EMBL/GenBank/DDBJ databases">
        <authorList>
            <person name="Peterson S.W."/>
        </authorList>
    </citation>
    <scope>NUCLEOTIDE SEQUENCE [LARGE SCALE GENOMIC DNA]</scope>
    <source>
        <strain evidence="3 4">DSM 45154</strain>
    </source>
</reference>
<evidence type="ECO:0000313" key="3">
    <source>
        <dbReference type="EMBL" id="SKA10918.1"/>
    </source>
</evidence>
<organism evidence="3 4">
    <name type="scientific">Marinactinospora thermotolerans DSM 45154</name>
    <dbReference type="NCBI Taxonomy" id="1122192"/>
    <lineage>
        <taxon>Bacteria</taxon>
        <taxon>Bacillati</taxon>
        <taxon>Actinomycetota</taxon>
        <taxon>Actinomycetes</taxon>
        <taxon>Streptosporangiales</taxon>
        <taxon>Nocardiopsidaceae</taxon>
        <taxon>Marinactinospora</taxon>
    </lineage>
</organism>
<evidence type="ECO:0000256" key="1">
    <source>
        <dbReference type="SAM" id="MobiDB-lite"/>
    </source>
</evidence>
<sequence>MLWRATEPRTATSPRSLRGATLGQLLEEYTSETGVSGVSYGPLARGPQVAPTERRLTGGHPVHGTTHDENAATLGGMAGHAGVFATADGLADYAGVILQAWSADSAFGAYVRESWESAVRVDQATHRGLAWLLADSGLVYHHGFTGTSLYLHPQTGRYLVLLTNAIAYGRARVGLAEVREVAASLFA</sequence>
<dbReference type="Gene3D" id="3.40.710.10">
    <property type="entry name" value="DD-peptidase/beta-lactamase superfamily"/>
    <property type="match status" value="1"/>
</dbReference>
<accession>A0A1T4R5I5</accession>
<proteinExistence type="predicted"/>
<evidence type="ECO:0000313" key="4">
    <source>
        <dbReference type="Proteomes" id="UP000190637"/>
    </source>
</evidence>
<dbReference type="OrthoDB" id="9809635at2"/>
<dbReference type="Proteomes" id="UP000190637">
    <property type="component" value="Unassembled WGS sequence"/>
</dbReference>
<feature type="domain" description="Beta-lactamase-related" evidence="2">
    <location>
        <begin position="51"/>
        <end position="167"/>
    </location>
</feature>
<dbReference type="EMBL" id="FUWS01000006">
    <property type="protein sequence ID" value="SKA10918.1"/>
    <property type="molecule type" value="Genomic_DNA"/>
</dbReference>
<evidence type="ECO:0000259" key="2">
    <source>
        <dbReference type="Pfam" id="PF00144"/>
    </source>
</evidence>
<dbReference type="Pfam" id="PF00144">
    <property type="entry name" value="Beta-lactamase"/>
    <property type="match status" value="1"/>
</dbReference>
<gene>
    <name evidence="3" type="ORF">SAMN02745673_02528</name>
</gene>
<dbReference type="InterPro" id="IPR012338">
    <property type="entry name" value="Beta-lactam/transpept-like"/>
</dbReference>
<name>A0A1T4R5I5_9ACTN</name>
<dbReference type="SUPFAM" id="SSF56601">
    <property type="entry name" value="beta-lactamase/transpeptidase-like"/>
    <property type="match status" value="1"/>
</dbReference>
<keyword evidence="4" id="KW-1185">Reference proteome</keyword>
<dbReference type="InterPro" id="IPR001466">
    <property type="entry name" value="Beta-lactam-related"/>
</dbReference>
<dbReference type="STRING" id="1122192.SAMN02745673_02528"/>
<feature type="region of interest" description="Disordered" evidence="1">
    <location>
        <begin position="35"/>
        <end position="67"/>
    </location>
</feature>
<dbReference type="AlphaFoldDB" id="A0A1T4R5I5"/>
<protein>
    <submittedName>
        <fullName evidence="3">Beta-lactamase</fullName>
    </submittedName>
</protein>
<dbReference type="RefSeq" id="WP_078761839.1">
    <property type="nucleotide sequence ID" value="NZ_FUWS01000006.1"/>
</dbReference>